<keyword evidence="4 6" id="KW-0067">ATP-binding</keyword>
<dbReference type="PROSITE" id="PS50893">
    <property type="entry name" value="ABC_TRANSPORTER_2"/>
    <property type="match status" value="1"/>
</dbReference>
<dbReference type="GO" id="GO:0016887">
    <property type="term" value="F:ATP hydrolysis activity"/>
    <property type="evidence" value="ECO:0007669"/>
    <property type="project" value="InterPro"/>
</dbReference>
<dbReference type="PANTHER" id="PTHR42711:SF5">
    <property type="entry name" value="ABC TRANSPORTER ATP-BINDING PROTEIN NATA"/>
    <property type="match status" value="1"/>
</dbReference>
<keyword evidence="7" id="KW-1185">Reference proteome</keyword>
<name>A0A3T0D4L1_9FIRM</name>
<proteinExistence type="inferred from homology"/>
<evidence type="ECO:0000256" key="3">
    <source>
        <dbReference type="ARBA" id="ARBA00022741"/>
    </source>
</evidence>
<organism evidence="6 7">
    <name type="scientific">Caldicellulosiruptor changbaiensis</name>
    <dbReference type="NCBI Taxonomy" id="1222016"/>
    <lineage>
        <taxon>Bacteria</taxon>
        <taxon>Bacillati</taxon>
        <taxon>Bacillota</taxon>
        <taxon>Bacillota incertae sedis</taxon>
        <taxon>Caldicellulosiruptorales</taxon>
        <taxon>Caldicellulosiruptoraceae</taxon>
        <taxon>Caldicellulosiruptor</taxon>
    </lineage>
</organism>
<evidence type="ECO:0000259" key="5">
    <source>
        <dbReference type="PROSITE" id="PS50893"/>
    </source>
</evidence>
<dbReference type="InterPro" id="IPR003439">
    <property type="entry name" value="ABC_transporter-like_ATP-bd"/>
</dbReference>
<gene>
    <name evidence="6" type="ORF">ELD05_04495</name>
</gene>
<dbReference type="EMBL" id="CP034791">
    <property type="protein sequence ID" value="AZT89968.1"/>
    <property type="molecule type" value="Genomic_DNA"/>
</dbReference>
<protein>
    <submittedName>
        <fullName evidence="6">ABC transporter ATP-binding protein</fullName>
    </submittedName>
</protein>
<dbReference type="Pfam" id="PF00005">
    <property type="entry name" value="ABC_tran"/>
    <property type="match status" value="1"/>
</dbReference>
<evidence type="ECO:0000256" key="2">
    <source>
        <dbReference type="ARBA" id="ARBA00022448"/>
    </source>
</evidence>
<dbReference type="SUPFAM" id="SSF52540">
    <property type="entry name" value="P-loop containing nucleoside triphosphate hydrolases"/>
    <property type="match status" value="1"/>
</dbReference>
<dbReference type="PANTHER" id="PTHR42711">
    <property type="entry name" value="ABC TRANSPORTER ATP-BINDING PROTEIN"/>
    <property type="match status" value="1"/>
</dbReference>
<dbReference type="CDD" id="cd03230">
    <property type="entry name" value="ABC_DR_subfamily_A"/>
    <property type="match status" value="1"/>
</dbReference>
<comment type="similarity">
    <text evidence="1">Belongs to the ABC transporter superfamily.</text>
</comment>
<evidence type="ECO:0000256" key="4">
    <source>
        <dbReference type="ARBA" id="ARBA00022840"/>
    </source>
</evidence>
<dbReference type="SMART" id="SM00382">
    <property type="entry name" value="AAA"/>
    <property type="match status" value="1"/>
</dbReference>
<keyword evidence="2" id="KW-0813">Transport</keyword>
<reference evidence="6 7" key="1">
    <citation type="submission" date="2018-12" db="EMBL/GenBank/DDBJ databases">
        <title>Genome sequence from the cellulolytic species, Caldicellulosiruptor changbaiensis.</title>
        <authorList>
            <person name="Blumer-Schuette S.E."/>
            <person name="Mendoza C."/>
        </authorList>
    </citation>
    <scope>NUCLEOTIDE SEQUENCE [LARGE SCALE GENOMIC DNA]</scope>
    <source>
        <strain evidence="6 7">CBS-Z</strain>
    </source>
</reference>
<dbReference type="AlphaFoldDB" id="A0A3T0D4L1"/>
<keyword evidence="3" id="KW-0547">Nucleotide-binding</keyword>
<evidence type="ECO:0000313" key="6">
    <source>
        <dbReference type="EMBL" id="AZT89968.1"/>
    </source>
</evidence>
<dbReference type="Proteomes" id="UP000282930">
    <property type="component" value="Chromosome"/>
</dbReference>
<dbReference type="InterPro" id="IPR027417">
    <property type="entry name" value="P-loop_NTPase"/>
</dbReference>
<dbReference type="InterPro" id="IPR050763">
    <property type="entry name" value="ABC_transporter_ATP-binding"/>
</dbReference>
<evidence type="ECO:0000256" key="1">
    <source>
        <dbReference type="ARBA" id="ARBA00005417"/>
    </source>
</evidence>
<evidence type="ECO:0000313" key="7">
    <source>
        <dbReference type="Proteomes" id="UP000282930"/>
    </source>
</evidence>
<dbReference type="GO" id="GO:0005524">
    <property type="term" value="F:ATP binding"/>
    <property type="evidence" value="ECO:0007669"/>
    <property type="project" value="UniProtKB-KW"/>
</dbReference>
<dbReference type="Gene3D" id="3.40.50.300">
    <property type="entry name" value="P-loop containing nucleotide triphosphate hydrolases"/>
    <property type="match status" value="1"/>
</dbReference>
<feature type="domain" description="ABC transporter" evidence="5">
    <location>
        <begin position="36"/>
        <end position="260"/>
    </location>
</feature>
<accession>A0A3T0D4L1</accession>
<sequence>MEDNIICIYCNNKQNNSKNKEKIRNWGGTKFKMKAIEIKKLKKSINGKLILKEINLNIYEGEIYSLLGPNGAGKTTTIYTLLGLLKKDDGEIKIFGEELSKKHFKEIGVMFEIETYNLEWSVIDNLKHMCYLFGVDEHRIYDYVEILDLKREDFRKKFKQLSKGTKRKISLIGALMHDPKILILDEPTSGLDPEIQVVFKKLLLDLKKRGKTVLFVSHNLYEVQEISDRIGFIKSGETIFEIPVSEKFYLVEGDYPEFQTYRVKNSKLYVFDEKMFLKIKPKNYQMIEKLEDLYVKFIEGRVS</sequence>
<dbReference type="KEGG" id="ccha:ELD05_04495"/>
<dbReference type="InterPro" id="IPR003593">
    <property type="entry name" value="AAA+_ATPase"/>
</dbReference>